<sequence length="318" mass="35545">MGPRPCNNMYPPPIYPPPVPPSPMGYIPGGVGPGNCNTCNSLPQPYQNIYPPPYAALPRPVPVQVITQPHTQQTPAQVPIYKSIYSGSYQQVPTNLLSSALSPTNACKDCFEKLNLLKYMRKLSIPEGDPINSPNIIISKEPVRSTAYSVQESSDNKESPFLSQKQGLIEQDKYETVSFNKDNEKTECITSNMTYYNPPLATSSYPINECCVGCDEECEYKSMIQNNVEMKKHNKTRRSLIENNDKCTNEKLRTILTNYIGPDAKSSAKIIQKNADEVMLEAHNVICSNEVFYYITRSSSFCQLSIGNVHCYIFGTNP</sequence>
<feature type="domain" description="Ground-like" evidence="1">
    <location>
        <begin position="245"/>
        <end position="314"/>
    </location>
</feature>
<accession>A0A0N4ZI59</accession>
<organism evidence="2 3">
    <name type="scientific">Parastrongyloides trichosuri</name>
    <name type="common">Possum-specific nematode worm</name>
    <dbReference type="NCBI Taxonomy" id="131310"/>
    <lineage>
        <taxon>Eukaryota</taxon>
        <taxon>Metazoa</taxon>
        <taxon>Ecdysozoa</taxon>
        <taxon>Nematoda</taxon>
        <taxon>Chromadorea</taxon>
        <taxon>Rhabditida</taxon>
        <taxon>Tylenchina</taxon>
        <taxon>Panagrolaimomorpha</taxon>
        <taxon>Strongyloidoidea</taxon>
        <taxon>Strongyloididae</taxon>
        <taxon>Parastrongyloides</taxon>
    </lineage>
</organism>
<proteinExistence type="predicted"/>
<evidence type="ECO:0000313" key="2">
    <source>
        <dbReference type="Proteomes" id="UP000038045"/>
    </source>
</evidence>
<dbReference type="Pfam" id="PF04155">
    <property type="entry name" value="Ground-like"/>
    <property type="match status" value="1"/>
</dbReference>
<keyword evidence="2" id="KW-1185">Reference proteome</keyword>
<protein>
    <submittedName>
        <fullName evidence="3">Ground-like domain-containing protein</fullName>
    </submittedName>
</protein>
<evidence type="ECO:0000259" key="1">
    <source>
        <dbReference type="Pfam" id="PF04155"/>
    </source>
</evidence>
<reference evidence="3" key="1">
    <citation type="submission" date="2017-02" db="UniProtKB">
        <authorList>
            <consortium name="WormBaseParasite"/>
        </authorList>
    </citation>
    <scope>IDENTIFICATION</scope>
</reference>
<dbReference type="Proteomes" id="UP000038045">
    <property type="component" value="Unplaced"/>
</dbReference>
<dbReference type="WBParaSite" id="PTRK_0000761400.1">
    <property type="protein sequence ID" value="PTRK_0000761400.1"/>
    <property type="gene ID" value="PTRK_0000761400"/>
</dbReference>
<name>A0A0N4ZI59_PARTI</name>
<dbReference type="InterPro" id="IPR007284">
    <property type="entry name" value="Ground-like_dom"/>
</dbReference>
<dbReference type="AlphaFoldDB" id="A0A0N4ZI59"/>
<evidence type="ECO:0000313" key="3">
    <source>
        <dbReference type="WBParaSite" id="PTRK_0000761400.1"/>
    </source>
</evidence>